<keyword evidence="1" id="KW-1133">Transmembrane helix</keyword>
<feature type="transmembrane region" description="Helical" evidence="1">
    <location>
        <begin position="12"/>
        <end position="34"/>
    </location>
</feature>
<evidence type="ECO:0000313" key="3">
    <source>
        <dbReference type="Proteomes" id="UP001256711"/>
    </source>
</evidence>
<keyword evidence="1" id="KW-0472">Membrane</keyword>
<gene>
    <name evidence="2" type="ORF">P7H43_03790</name>
</gene>
<accession>A0AAW8TVA7</accession>
<dbReference type="EMBL" id="JARQBJ010000002">
    <property type="protein sequence ID" value="MDT2809594.1"/>
    <property type="molecule type" value="Genomic_DNA"/>
</dbReference>
<dbReference type="Proteomes" id="UP001256711">
    <property type="component" value="Unassembled WGS sequence"/>
</dbReference>
<evidence type="ECO:0000256" key="1">
    <source>
        <dbReference type="SAM" id="Phobius"/>
    </source>
</evidence>
<organism evidence="2 3">
    <name type="scientific">Enterococcus asini</name>
    <dbReference type="NCBI Taxonomy" id="57732"/>
    <lineage>
        <taxon>Bacteria</taxon>
        <taxon>Bacillati</taxon>
        <taxon>Bacillota</taxon>
        <taxon>Bacilli</taxon>
        <taxon>Lactobacillales</taxon>
        <taxon>Enterococcaceae</taxon>
        <taxon>Enterococcus</taxon>
    </lineage>
</organism>
<comment type="caution">
    <text evidence="2">The sequence shown here is derived from an EMBL/GenBank/DDBJ whole genome shotgun (WGS) entry which is preliminary data.</text>
</comment>
<name>A0AAW8TVA7_9ENTE</name>
<evidence type="ECO:0000313" key="2">
    <source>
        <dbReference type="EMBL" id="MDT2809594.1"/>
    </source>
</evidence>
<proteinExistence type="predicted"/>
<sequence>MFRNQRGFWIGFVLYVLGAVVFIAGILLIIMRLLGIPILL</sequence>
<protein>
    <submittedName>
        <fullName evidence="2">Uncharacterized protein</fullName>
    </submittedName>
</protein>
<dbReference type="RefSeq" id="WP_259305181.1">
    <property type="nucleotide sequence ID" value="NZ_CABJBY010000011.1"/>
</dbReference>
<reference evidence="2" key="1">
    <citation type="submission" date="2023-03" db="EMBL/GenBank/DDBJ databases">
        <authorList>
            <person name="Shen W."/>
            <person name="Cai J."/>
        </authorList>
    </citation>
    <scope>NUCLEOTIDE SEQUENCE</scope>
    <source>
        <strain evidence="2">B226-2</strain>
    </source>
</reference>
<keyword evidence="1" id="KW-0812">Transmembrane</keyword>
<dbReference type="AlphaFoldDB" id="A0AAW8TVA7"/>